<dbReference type="NCBIfam" id="NF008380">
    <property type="entry name" value="PRK11175.1"/>
    <property type="match status" value="1"/>
</dbReference>
<dbReference type="EMBL" id="SMGD01000014">
    <property type="protein sequence ID" value="TCK47655.1"/>
    <property type="molecule type" value="Genomic_DNA"/>
</dbReference>
<proteinExistence type="inferred from homology"/>
<dbReference type="PANTHER" id="PTHR47892:SF1">
    <property type="entry name" value="UNIVERSAL STRESS PROTEIN E"/>
    <property type="match status" value="1"/>
</dbReference>
<dbReference type="PANTHER" id="PTHR47892">
    <property type="entry name" value="UNIVERSAL STRESS PROTEIN E"/>
    <property type="match status" value="1"/>
</dbReference>
<dbReference type="OrthoDB" id="239260at2"/>
<evidence type="ECO:0000256" key="3">
    <source>
        <dbReference type="ARBA" id="ARBA00022490"/>
    </source>
</evidence>
<comment type="caution">
    <text evidence="6">The sequence shown here is derived from an EMBL/GenBank/DDBJ whole genome shotgun (WGS) entry which is preliminary data.</text>
</comment>
<accession>A0A4R1JAI0</accession>
<dbReference type="Proteomes" id="UP000295565">
    <property type="component" value="Unassembled WGS sequence"/>
</dbReference>
<feature type="domain" description="UspA" evidence="5">
    <location>
        <begin position="4"/>
        <end position="147"/>
    </location>
</feature>
<dbReference type="Pfam" id="PF00582">
    <property type="entry name" value="Usp"/>
    <property type="match status" value="2"/>
</dbReference>
<evidence type="ECO:0000256" key="2">
    <source>
        <dbReference type="ARBA" id="ARBA00008791"/>
    </source>
</evidence>
<comment type="similarity">
    <text evidence="2">Belongs to the universal stress protein A family.</text>
</comment>
<keyword evidence="3" id="KW-0963">Cytoplasm</keyword>
<organism evidence="6 7">
    <name type="scientific">Celerinatantimonas diazotrophica</name>
    <dbReference type="NCBI Taxonomy" id="412034"/>
    <lineage>
        <taxon>Bacteria</taxon>
        <taxon>Pseudomonadati</taxon>
        <taxon>Pseudomonadota</taxon>
        <taxon>Gammaproteobacteria</taxon>
        <taxon>Celerinatantimonadaceae</taxon>
        <taxon>Celerinatantimonas</taxon>
    </lineage>
</organism>
<dbReference type="SUPFAM" id="SSF52402">
    <property type="entry name" value="Adenine nucleotide alpha hydrolases-like"/>
    <property type="match status" value="2"/>
</dbReference>
<evidence type="ECO:0000313" key="6">
    <source>
        <dbReference type="EMBL" id="TCK47655.1"/>
    </source>
</evidence>
<comment type="subcellular location">
    <subcellularLocation>
        <location evidence="1">Cytoplasm</location>
    </subcellularLocation>
</comment>
<name>A0A4R1JAI0_9GAMM</name>
<reference evidence="6 7" key="1">
    <citation type="submission" date="2019-03" db="EMBL/GenBank/DDBJ databases">
        <title>Genomic Encyclopedia of Type Strains, Phase IV (KMG-IV): sequencing the most valuable type-strain genomes for metagenomic binning, comparative biology and taxonomic classification.</title>
        <authorList>
            <person name="Goeker M."/>
        </authorList>
    </citation>
    <scope>NUCLEOTIDE SEQUENCE [LARGE SCALE GENOMIC DNA]</scope>
    <source>
        <strain evidence="6 7">DSM 18577</strain>
    </source>
</reference>
<comment type="function">
    <text evidence="4">Required for resistance to DNA-damaging agents.</text>
</comment>
<protein>
    <submittedName>
        <fullName evidence="6">Universal stress protein E</fullName>
    </submittedName>
</protein>
<keyword evidence="7" id="KW-1185">Reference proteome</keyword>
<dbReference type="Gene3D" id="3.40.50.12370">
    <property type="match status" value="1"/>
</dbReference>
<dbReference type="GO" id="GO:0005737">
    <property type="term" value="C:cytoplasm"/>
    <property type="evidence" value="ECO:0007669"/>
    <property type="project" value="UniProtKB-SubCell"/>
</dbReference>
<evidence type="ECO:0000256" key="1">
    <source>
        <dbReference type="ARBA" id="ARBA00004496"/>
    </source>
</evidence>
<evidence type="ECO:0000259" key="5">
    <source>
        <dbReference type="Pfam" id="PF00582"/>
    </source>
</evidence>
<evidence type="ECO:0000313" key="7">
    <source>
        <dbReference type="Proteomes" id="UP000295565"/>
    </source>
</evidence>
<evidence type="ECO:0000256" key="4">
    <source>
        <dbReference type="ARBA" id="ARBA00037131"/>
    </source>
</evidence>
<gene>
    <name evidence="6" type="ORF">EV690_2698</name>
</gene>
<dbReference type="InterPro" id="IPR006016">
    <property type="entry name" value="UspA"/>
</dbReference>
<dbReference type="RefSeq" id="WP_131913457.1">
    <property type="nucleotide sequence ID" value="NZ_OU594967.1"/>
</dbReference>
<dbReference type="AlphaFoldDB" id="A0A4R1JAI0"/>
<feature type="domain" description="UspA" evidence="5">
    <location>
        <begin position="183"/>
        <end position="300"/>
    </location>
</feature>
<sequence>MIQYKNILVVIDPTQDEQAALSRAIFLSQQKQQAPIKALLTIYDFSYEMTSMLSSSERETMRSAVIADRKEWLDKLVAQYQHNGIEIETKVLWNNRLYEAIINEAKEFGHDLIVKSTHSHPKLQSVIFTPTDWHLLRKTPCPLLLVKNNNWPSHGRILAAVHLGAEDELHLKLNDMITCYSRDLADLVDGQLHAINAYPPAPANIAIELPDFDPELYNQNVKEQHEELVKEYVKKYDLDENFIHLEEGLPDDAIIDTSYNLDAAVVVLGTCGRSGLSGALIGNTAEHVIDQLNCDLLALRPESLDTEH</sequence>